<keyword evidence="2" id="KW-1185">Reference proteome</keyword>
<dbReference type="Proteomes" id="UP000634476">
    <property type="component" value="Unassembled WGS sequence"/>
</dbReference>
<proteinExistence type="predicted"/>
<gene>
    <name evidence="1" type="ORF">Pta02_30980</name>
</gene>
<evidence type="ECO:0000313" key="2">
    <source>
        <dbReference type="Proteomes" id="UP000634476"/>
    </source>
</evidence>
<name>A0A8J3WTA7_9ACTN</name>
<sequence length="67" mass="7577">MIKAVSRLSDRLLAQVLPEENASAACGGWRVCGCVWSDSYRRYVRLVMRYDTDRGNSCTNCYVSGYC</sequence>
<accession>A0A8J3WTA7</accession>
<dbReference type="EMBL" id="BOOK01000020">
    <property type="protein sequence ID" value="GII01090.1"/>
    <property type="molecule type" value="Genomic_DNA"/>
</dbReference>
<dbReference type="AlphaFoldDB" id="A0A8J3WTA7"/>
<protein>
    <submittedName>
        <fullName evidence="1">Uncharacterized protein</fullName>
    </submittedName>
</protein>
<reference evidence="1" key="1">
    <citation type="submission" date="2021-01" db="EMBL/GenBank/DDBJ databases">
        <title>Whole genome shotgun sequence of Planobispora takensis NBRC 109077.</title>
        <authorList>
            <person name="Komaki H."/>
            <person name="Tamura T."/>
        </authorList>
    </citation>
    <scope>NUCLEOTIDE SEQUENCE</scope>
    <source>
        <strain evidence="1">NBRC 109077</strain>
    </source>
</reference>
<comment type="caution">
    <text evidence="1">The sequence shown here is derived from an EMBL/GenBank/DDBJ whole genome shotgun (WGS) entry which is preliminary data.</text>
</comment>
<evidence type="ECO:0000313" key="1">
    <source>
        <dbReference type="EMBL" id="GII01090.1"/>
    </source>
</evidence>
<organism evidence="1 2">
    <name type="scientific">Planobispora takensis</name>
    <dbReference type="NCBI Taxonomy" id="1367882"/>
    <lineage>
        <taxon>Bacteria</taxon>
        <taxon>Bacillati</taxon>
        <taxon>Actinomycetota</taxon>
        <taxon>Actinomycetes</taxon>
        <taxon>Streptosporangiales</taxon>
        <taxon>Streptosporangiaceae</taxon>
        <taxon>Planobispora</taxon>
    </lineage>
</organism>